<evidence type="ECO:0000313" key="2">
    <source>
        <dbReference type="Proteomes" id="UP001328107"/>
    </source>
</evidence>
<name>A0AAN5D9S0_9BILA</name>
<dbReference type="PANTHER" id="PTHR31507:SF3">
    <property type="entry name" value="TIL DOMAIN-CONTAINING PROTEIN"/>
    <property type="match status" value="1"/>
</dbReference>
<dbReference type="Proteomes" id="UP001328107">
    <property type="component" value="Unassembled WGS sequence"/>
</dbReference>
<dbReference type="PANTHER" id="PTHR31507">
    <property type="entry name" value="PROTEIN CBG15923"/>
    <property type="match status" value="1"/>
</dbReference>
<keyword evidence="2" id="KW-1185">Reference proteome</keyword>
<dbReference type="AlphaFoldDB" id="A0AAN5D9S0"/>
<feature type="non-terminal residue" evidence="1">
    <location>
        <position position="1"/>
    </location>
</feature>
<reference evidence="2" key="1">
    <citation type="submission" date="2022-10" db="EMBL/GenBank/DDBJ databases">
        <title>Genome assembly of Pristionchus species.</title>
        <authorList>
            <person name="Yoshida K."/>
            <person name="Sommer R.J."/>
        </authorList>
    </citation>
    <scope>NUCLEOTIDE SEQUENCE [LARGE SCALE GENOMIC DNA]</scope>
    <source>
        <strain evidence="2">RS5460</strain>
    </source>
</reference>
<protein>
    <submittedName>
        <fullName evidence="1">Uncharacterized protein</fullName>
    </submittedName>
</protein>
<dbReference type="PROSITE" id="PS50092">
    <property type="entry name" value="TSP1"/>
    <property type="match status" value="2"/>
</dbReference>
<dbReference type="EMBL" id="BTRK01000006">
    <property type="protein sequence ID" value="GMR59066.1"/>
    <property type="molecule type" value="Genomic_DNA"/>
</dbReference>
<proteinExistence type="predicted"/>
<gene>
    <name evidence="1" type="ORF">PMAYCL1PPCAC_29261</name>
</gene>
<evidence type="ECO:0000313" key="1">
    <source>
        <dbReference type="EMBL" id="GMR59066.1"/>
    </source>
</evidence>
<comment type="caution">
    <text evidence="1">The sequence shown here is derived from an EMBL/GenBank/DDBJ whole genome shotgun (WGS) entry which is preliminary data.</text>
</comment>
<accession>A0AAN5D9S0</accession>
<dbReference type="InterPro" id="IPR000884">
    <property type="entry name" value="TSP1_rpt"/>
</dbReference>
<organism evidence="1 2">
    <name type="scientific">Pristionchus mayeri</name>
    <dbReference type="NCBI Taxonomy" id="1317129"/>
    <lineage>
        <taxon>Eukaryota</taxon>
        <taxon>Metazoa</taxon>
        <taxon>Ecdysozoa</taxon>
        <taxon>Nematoda</taxon>
        <taxon>Chromadorea</taxon>
        <taxon>Rhabditida</taxon>
        <taxon>Rhabditina</taxon>
        <taxon>Diplogasteromorpha</taxon>
        <taxon>Diplogasteroidea</taxon>
        <taxon>Neodiplogasteridae</taxon>
        <taxon>Pristionchus</taxon>
    </lineage>
</organism>
<sequence length="217" mass="23764">EKKKEEEKKIIERTMTQLKQILPVLSSPSACSWGEWIEIDSQCSASCGMCGVRVSARRKCHPEGCNCSGPSTRYEDCGEGICQDRHKPCCGFYQQATVNGVETCIDPVKGIEVTPSIRRAPSLKREEHARKLSSSTCRGIWSPFSASLLSSCDSSCGLCAHRAVAERQCIPEGCTCEGSNKLYERCGEKPCWNKKGGCCEGASIVLIDGKRVCKEIN</sequence>